<evidence type="ECO:0000313" key="4">
    <source>
        <dbReference type="EMBL" id="CAB4895785.1"/>
    </source>
</evidence>
<dbReference type="SUPFAM" id="SSF56524">
    <property type="entry name" value="Oxidoreductase molybdopterin-binding domain"/>
    <property type="match status" value="1"/>
</dbReference>
<sequence length="179" mass="19304">MNKSLRLVSHLSIGAILLASVTIATSASGAITKASVNPYGASSIDPAALTDVILTLSSKGVTKKYIIADLEKMATKVITINEPFVKKVQKFNVIPLSQLFAKVKISPKQKVVTLALNDYAYANTAGNFLSAQGYLAVLRNGEPIPYDQGGPIRIIFPDNSKWAKNLDPWNWSLQSITAK</sequence>
<gene>
    <name evidence="2" type="ORF">UFOPK1778_00931</name>
    <name evidence="3" type="ORF">UFOPK2689_00773</name>
    <name evidence="4" type="ORF">UFOPK3555_00640</name>
    <name evidence="5" type="ORF">UFOPK4095_00618</name>
</gene>
<name>A0A6J7FR11_9ZZZZ</name>
<accession>A0A6J7FR11</accession>
<dbReference type="EMBL" id="CAFBPI010000030">
    <property type="protein sequence ID" value="CAB5013854.1"/>
    <property type="molecule type" value="Genomic_DNA"/>
</dbReference>
<dbReference type="Pfam" id="PF00174">
    <property type="entry name" value="Oxidored_molyb"/>
    <property type="match status" value="1"/>
</dbReference>
<organism evidence="4">
    <name type="scientific">freshwater metagenome</name>
    <dbReference type="NCBI Taxonomy" id="449393"/>
    <lineage>
        <taxon>unclassified sequences</taxon>
        <taxon>metagenomes</taxon>
        <taxon>ecological metagenomes</taxon>
    </lineage>
</organism>
<proteinExistence type="predicted"/>
<protein>
    <submittedName>
        <fullName evidence="4">Unannotated protein</fullName>
    </submittedName>
</protein>
<dbReference type="AlphaFoldDB" id="A0A6J7FR11"/>
<dbReference type="EMBL" id="CAFBME010000055">
    <property type="protein sequence ID" value="CAB4895785.1"/>
    <property type="molecule type" value="Genomic_DNA"/>
</dbReference>
<reference evidence="4" key="1">
    <citation type="submission" date="2020-05" db="EMBL/GenBank/DDBJ databases">
        <authorList>
            <person name="Chiriac C."/>
            <person name="Salcher M."/>
            <person name="Ghai R."/>
            <person name="Kavagutti S V."/>
        </authorList>
    </citation>
    <scope>NUCLEOTIDE SEQUENCE</scope>
</reference>
<evidence type="ECO:0000313" key="5">
    <source>
        <dbReference type="EMBL" id="CAB5013854.1"/>
    </source>
</evidence>
<evidence type="ECO:0000259" key="1">
    <source>
        <dbReference type="Pfam" id="PF00174"/>
    </source>
</evidence>
<dbReference type="EMBL" id="CAEZYL010000041">
    <property type="protein sequence ID" value="CAB4724027.1"/>
    <property type="molecule type" value="Genomic_DNA"/>
</dbReference>
<dbReference type="InterPro" id="IPR036374">
    <property type="entry name" value="OxRdtase_Mopterin-bd_sf"/>
</dbReference>
<dbReference type="InterPro" id="IPR000572">
    <property type="entry name" value="OxRdtase_Mopterin-bd_dom"/>
</dbReference>
<evidence type="ECO:0000313" key="3">
    <source>
        <dbReference type="EMBL" id="CAB4724027.1"/>
    </source>
</evidence>
<feature type="domain" description="Oxidoreductase molybdopterin-binding" evidence="1">
    <location>
        <begin position="89"/>
        <end position="159"/>
    </location>
</feature>
<evidence type="ECO:0000313" key="2">
    <source>
        <dbReference type="EMBL" id="CAB4595282.1"/>
    </source>
</evidence>
<dbReference type="EMBL" id="CAEZUD010000052">
    <property type="protein sequence ID" value="CAB4595282.1"/>
    <property type="molecule type" value="Genomic_DNA"/>
</dbReference>
<dbReference type="Gene3D" id="3.90.420.10">
    <property type="entry name" value="Oxidoreductase, molybdopterin-binding domain"/>
    <property type="match status" value="1"/>
</dbReference>